<dbReference type="AlphaFoldDB" id="A0A521CF35"/>
<proteinExistence type="predicted"/>
<accession>A0A521CF35</accession>
<dbReference type="RefSeq" id="WP_142635892.1">
    <property type="nucleotide sequence ID" value="NZ_FXTE01000002.1"/>
</dbReference>
<dbReference type="OrthoDB" id="7706958at2"/>
<protein>
    <submittedName>
        <fullName evidence="1">Uncharacterized protein</fullName>
    </submittedName>
</protein>
<sequence>MNFETYQPVVTPVPPVIPVDVREVQIIQASQAASAAFEKISATALFEVDTFTDTQKRILAIFRWYFLAAFCTRMLSGATHRLDHLTMQVGMDVYSAVGMILSRDEIEYSRNLVEKMPDSAADARMKAIGARGHKAGWIAANQYKQGRGMPSEIKVALSGALAAVDRLN</sequence>
<reference evidence="1 2" key="1">
    <citation type="submission" date="2017-05" db="EMBL/GenBank/DDBJ databases">
        <authorList>
            <person name="Varghese N."/>
            <person name="Submissions S."/>
        </authorList>
    </citation>
    <scope>NUCLEOTIDE SEQUENCE [LARGE SCALE GENOMIC DNA]</scope>
    <source>
        <strain evidence="1 2">DSM 28009</strain>
    </source>
</reference>
<organism evidence="1 2">
    <name type="scientific">Ruegeria faecimaris</name>
    <dbReference type="NCBI Taxonomy" id="686389"/>
    <lineage>
        <taxon>Bacteria</taxon>
        <taxon>Pseudomonadati</taxon>
        <taxon>Pseudomonadota</taxon>
        <taxon>Alphaproteobacteria</taxon>
        <taxon>Rhodobacterales</taxon>
        <taxon>Roseobacteraceae</taxon>
        <taxon>Ruegeria</taxon>
    </lineage>
</organism>
<gene>
    <name evidence="1" type="ORF">SAMN06265380_102391</name>
</gene>
<dbReference type="EMBL" id="FXTE01000002">
    <property type="protein sequence ID" value="SMO58043.1"/>
    <property type="molecule type" value="Genomic_DNA"/>
</dbReference>
<dbReference type="Proteomes" id="UP000319555">
    <property type="component" value="Unassembled WGS sequence"/>
</dbReference>
<evidence type="ECO:0000313" key="1">
    <source>
        <dbReference type="EMBL" id="SMO58043.1"/>
    </source>
</evidence>
<name>A0A521CF35_9RHOB</name>
<keyword evidence="2" id="KW-1185">Reference proteome</keyword>
<evidence type="ECO:0000313" key="2">
    <source>
        <dbReference type="Proteomes" id="UP000319555"/>
    </source>
</evidence>